<dbReference type="Pfam" id="PF03351">
    <property type="entry name" value="DOMON"/>
    <property type="match status" value="1"/>
</dbReference>
<dbReference type="PANTHER" id="PTHR36516:SF1">
    <property type="entry name" value="DOMON DOMAIN-CONTAINING PROTEIN"/>
    <property type="match status" value="1"/>
</dbReference>
<dbReference type="EMBL" id="CAJGYM010000029">
    <property type="protein sequence ID" value="CAD6192670.1"/>
    <property type="molecule type" value="Genomic_DNA"/>
</dbReference>
<evidence type="ECO:0000259" key="2">
    <source>
        <dbReference type="PROSITE" id="PS50836"/>
    </source>
</evidence>
<dbReference type="Proteomes" id="UP000835052">
    <property type="component" value="Unassembled WGS sequence"/>
</dbReference>
<dbReference type="OrthoDB" id="5852222at2759"/>
<evidence type="ECO:0000313" key="4">
    <source>
        <dbReference type="Proteomes" id="UP000835052"/>
    </source>
</evidence>
<proteinExistence type="predicted"/>
<feature type="domain" description="DOMON" evidence="2">
    <location>
        <begin position="24"/>
        <end position="138"/>
    </location>
</feature>
<dbReference type="PROSITE" id="PS50836">
    <property type="entry name" value="DOMON"/>
    <property type="match status" value="1"/>
</dbReference>
<keyword evidence="1" id="KW-0732">Signal</keyword>
<keyword evidence="4" id="KW-1185">Reference proteome</keyword>
<gene>
    <name evidence="3" type="ORF">CAUJ_LOCUS8589</name>
</gene>
<feature type="chain" id="PRO_5035898996" description="DOMON domain-containing protein" evidence="1">
    <location>
        <begin position="17"/>
        <end position="163"/>
    </location>
</feature>
<dbReference type="InterPro" id="IPR045266">
    <property type="entry name" value="DOH_DOMON"/>
</dbReference>
<sequence length="163" mass="17497">MLFAASVIVLFNLAWAQNCNYAAAGVNVNWQTSNGMLTIDFSNGVIQNNEWTAIGFGAKMANLEVIVFKIVNGVPSVSTGFTKGYGPPTLDSNANVGVQTLMYNGNTLTARIVRPLAANGPRNFSLQNCMTWTIVPRGPLTNGNIHKHTTRPEAIPNVCPAQC</sequence>
<protein>
    <recommendedName>
        <fullName evidence="2">DOMON domain-containing protein</fullName>
    </recommendedName>
</protein>
<dbReference type="PANTHER" id="PTHR36516">
    <property type="entry name" value="PROTEIN CBG04168-RELATED"/>
    <property type="match status" value="1"/>
</dbReference>
<dbReference type="SMART" id="SM00664">
    <property type="entry name" value="DoH"/>
    <property type="match status" value="1"/>
</dbReference>
<dbReference type="AlphaFoldDB" id="A0A8S1HHB4"/>
<comment type="caution">
    <text evidence="3">The sequence shown here is derived from an EMBL/GenBank/DDBJ whole genome shotgun (WGS) entry which is preliminary data.</text>
</comment>
<accession>A0A8S1HHB4</accession>
<dbReference type="CDD" id="cd09631">
    <property type="entry name" value="DOMON_DOH"/>
    <property type="match status" value="1"/>
</dbReference>
<reference evidence="3" key="1">
    <citation type="submission" date="2020-10" db="EMBL/GenBank/DDBJ databases">
        <authorList>
            <person name="Kikuchi T."/>
        </authorList>
    </citation>
    <scope>NUCLEOTIDE SEQUENCE</scope>
    <source>
        <strain evidence="3">NKZ352</strain>
    </source>
</reference>
<organism evidence="3 4">
    <name type="scientific">Caenorhabditis auriculariae</name>
    <dbReference type="NCBI Taxonomy" id="2777116"/>
    <lineage>
        <taxon>Eukaryota</taxon>
        <taxon>Metazoa</taxon>
        <taxon>Ecdysozoa</taxon>
        <taxon>Nematoda</taxon>
        <taxon>Chromadorea</taxon>
        <taxon>Rhabditida</taxon>
        <taxon>Rhabditina</taxon>
        <taxon>Rhabditomorpha</taxon>
        <taxon>Rhabditoidea</taxon>
        <taxon>Rhabditidae</taxon>
        <taxon>Peloderinae</taxon>
        <taxon>Caenorhabditis</taxon>
    </lineage>
</organism>
<evidence type="ECO:0000313" key="3">
    <source>
        <dbReference type="EMBL" id="CAD6192670.1"/>
    </source>
</evidence>
<name>A0A8S1HHB4_9PELO</name>
<dbReference type="InterPro" id="IPR005018">
    <property type="entry name" value="DOMON_domain"/>
</dbReference>
<feature type="signal peptide" evidence="1">
    <location>
        <begin position="1"/>
        <end position="16"/>
    </location>
</feature>
<evidence type="ECO:0000256" key="1">
    <source>
        <dbReference type="SAM" id="SignalP"/>
    </source>
</evidence>